<sequence length="558" mass="61863">MSSANRDTHNSSPYDEKTRVKGADDTIFSTVSHGEVYDSIDGEGFPADVDEKKLMRKIDFKLIPWLCVLYLMSFLDRSAIGNARLYGLEKELNLTSQQYNLALTIFFFPYALFEVPSNILLKRLRPSIWFPVITMLVGVCMVSQGLVRNFKGLLIARFFLGLTEAGLFPGCNFLLSGWYKRSEFGLRASVFFSAATVSGAFGGLLSFAINKMDGVGGYSGWRWIFILIGLVTCLAGVLSFWLCADFPDTSKFLSESERRAVIYRLQQDQQFSAAGETFRWNNVFKAFVDWKLWAGMGAYIGCVGPLYAFSLFTPTVVKSINPRWSSNVANLISIPIYIVACLVTVIVGFMADRTSRRTLYSIVLSVIGVIGYVILISNDAKRNPSLSYAAVYLASIGIYPMIPNNIAIVANNSEGAYVRSVITGVVISFGNINGAVSSNIYPKSSAPRFIMGHAIVLAYIVIGILSNVAFYFGLQYENRQREAGKRSETILADDPAMLASGKDLQTEAARIRAQEIQQASAFRGLMRRLHMGGGGTYATREEAQMLKGDQISSFKYRW</sequence>
<dbReference type="GO" id="GO:0022857">
    <property type="term" value="F:transmembrane transporter activity"/>
    <property type="evidence" value="ECO:0000318"/>
    <property type="project" value="GO_Central"/>
</dbReference>
<keyword evidence="9" id="KW-1185">Reference proteome</keyword>
<evidence type="ECO:0000313" key="8">
    <source>
        <dbReference type="EMBL" id="KIS69368.1"/>
    </source>
</evidence>
<feature type="transmembrane region" description="Helical" evidence="6">
    <location>
        <begin position="190"/>
        <end position="209"/>
    </location>
</feature>
<feature type="transmembrane region" description="Helical" evidence="6">
    <location>
        <begin position="449"/>
        <end position="472"/>
    </location>
</feature>
<feature type="transmembrane region" description="Helical" evidence="6">
    <location>
        <begin position="62"/>
        <end position="80"/>
    </location>
</feature>
<reference evidence="8 9" key="1">
    <citation type="journal article" date="2006" name="Nature">
        <title>Insights from the genome of the biotrophic fungal plant pathogen Ustilago maydis.</title>
        <authorList>
            <person name="Kamper J."/>
            <person name="Kahmann R."/>
            <person name="Bolker M."/>
            <person name="Ma L.J."/>
            <person name="Brefort T."/>
            <person name="Saville B.J."/>
            <person name="Banuett F."/>
            <person name="Kronstad J.W."/>
            <person name="Gold S.E."/>
            <person name="Muller O."/>
            <person name="Perlin M.H."/>
            <person name="Wosten H.A."/>
            <person name="de Vries R."/>
            <person name="Ruiz-Herrera J."/>
            <person name="Reynaga-Pena C.G."/>
            <person name="Snetselaar K."/>
            <person name="McCann M."/>
            <person name="Perez-Martin J."/>
            <person name="Feldbrugge M."/>
            <person name="Basse C.W."/>
            <person name="Steinberg G."/>
            <person name="Ibeas J.I."/>
            <person name="Holloman W."/>
            <person name="Guzman P."/>
            <person name="Farman M."/>
            <person name="Stajich J.E."/>
            <person name="Sentandreu R."/>
            <person name="Gonzalez-Prieto J.M."/>
            <person name="Kennell J.C."/>
            <person name="Molina L."/>
            <person name="Schirawski J."/>
            <person name="Mendoza-Mendoza A."/>
            <person name="Greilinger D."/>
            <person name="Munch K."/>
            <person name="Rossel N."/>
            <person name="Scherer M."/>
            <person name="Vranes M."/>
            <person name="Ladendorf O."/>
            <person name="Vincon V."/>
            <person name="Fuchs U."/>
            <person name="Sandrock B."/>
            <person name="Meng S."/>
            <person name="Ho E.C."/>
            <person name="Cahill M.J."/>
            <person name="Boyce K.J."/>
            <person name="Klose J."/>
            <person name="Klosterman S.J."/>
            <person name="Deelstra H.J."/>
            <person name="Ortiz-Castellanos L."/>
            <person name="Li W."/>
            <person name="Sanchez-Alonso P."/>
            <person name="Schreier P.H."/>
            <person name="Hauser-Hahn I."/>
            <person name="Vaupel M."/>
            <person name="Koopmann E."/>
            <person name="Friedrich G."/>
            <person name="Voss H."/>
            <person name="Schluter T."/>
            <person name="Margolis J."/>
            <person name="Platt D."/>
            <person name="Swimmer C."/>
            <person name="Gnirke A."/>
            <person name="Chen F."/>
            <person name="Vysotskaia V."/>
            <person name="Mannhaupt G."/>
            <person name="Guldener U."/>
            <person name="Munsterkotter M."/>
            <person name="Haase D."/>
            <person name="Oesterheld M."/>
            <person name="Mewes H.W."/>
            <person name="Mauceli E.W."/>
            <person name="DeCaprio D."/>
            <person name="Wade C.M."/>
            <person name="Butler J."/>
            <person name="Young S."/>
            <person name="Jaffe D.B."/>
            <person name="Calvo S."/>
            <person name="Nusbaum C."/>
            <person name="Galagan J."/>
            <person name="Birren B.W."/>
        </authorList>
    </citation>
    <scope>NUCLEOTIDE SEQUENCE [LARGE SCALE GENOMIC DNA]</scope>
    <source>
        <strain evidence="9">DSM 14603 / FGSC 9021 / UM521</strain>
    </source>
</reference>
<evidence type="ECO:0000256" key="5">
    <source>
        <dbReference type="ARBA" id="ARBA00023136"/>
    </source>
</evidence>
<keyword evidence="2" id="KW-0813">Transport</keyword>
<feature type="transmembrane region" description="Helical" evidence="6">
    <location>
        <begin position="389"/>
        <end position="410"/>
    </location>
</feature>
<dbReference type="GeneID" id="23563385"/>
<feature type="transmembrane region" description="Helical" evidence="6">
    <location>
        <begin position="358"/>
        <end position="377"/>
    </location>
</feature>
<dbReference type="GO" id="GO:0016020">
    <property type="term" value="C:membrane"/>
    <property type="evidence" value="ECO:0000318"/>
    <property type="project" value="GO_Central"/>
</dbReference>
<evidence type="ECO:0000313" key="9">
    <source>
        <dbReference type="Proteomes" id="UP000000561"/>
    </source>
</evidence>
<gene>
    <name evidence="8" type="ORF">UMAG_02704</name>
</gene>
<dbReference type="SUPFAM" id="SSF103473">
    <property type="entry name" value="MFS general substrate transporter"/>
    <property type="match status" value="1"/>
</dbReference>
<feature type="transmembrane region" description="Helical" evidence="6">
    <location>
        <begin position="221"/>
        <end position="244"/>
    </location>
</feature>
<dbReference type="Gene3D" id="1.20.1250.20">
    <property type="entry name" value="MFS general substrate transporter like domains"/>
    <property type="match status" value="2"/>
</dbReference>
<feature type="domain" description="Major facilitator superfamily (MFS) profile" evidence="7">
    <location>
        <begin position="62"/>
        <end position="481"/>
    </location>
</feature>
<dbReference type="OrthoDB" id="2962993at2759"/>
<feature type="transmembrane region" description="Helical" evidence="6">
    <location>
        <begin position="100"/>
        <end position="121"/>
    </location>
</feature>
<dbReference type="FunCoup" id="A0A0D1CS33">
    <property type="interactions" value="68"/>
</dbReference>
<keyword evidence="4 6" id="KW-1133">Transmembrane helix</keyword>
<dbReference type="PANTHER" id="PTHR43791">
    <property type="entry name" value="PERMEASE-RELATED"/>
    <property type="match status" value="1"/>
</dbReference>
<dbReference type="Pfam" id="PF07690">
    <property type="entry name" value="MFS_1"/>
    <property type="match status" value="1"/>
</dbReference>
<feature type="transmembrane region" description="Helical" evidence="6">
    <location>
        <begin position="417"/>
        <end position="437"/>
    </location>
</feature>
<dbReference type="KEGG" id="uma:UMAG_02704"/>
<organism evidence="8 9">
    <name type="scientific">Mycosarcoma maydis</name>
    <name type="common">Corn smut fungus</name>
    <name type="synonym">Ustilago maydis</name>
    <dbReference type="NCBI Taxonomy" id="5270"/>
    <lineage>
        <taxon>Eukaryota</taxon>
        <taxon>Fungi</taxon>
        <taxon>Dikarya</taxon>
        <taxon>Basidiomycota</taxon>
        <taxon>Ustilaginomycotina</taxon>
        <taxon>Ustilaginomycetes</taxon>
        <taxon>Ustilaginales</taxon>
        <taxon>Ustilaginaceae</taxon>
        <taxon>Mycosarcoma</taxon>
    </lineage>
</organism>
<proteinExistence type="predicted"/>
<dbReference type="PANTHER" id="PTHR43791:SF19">
    <property type="entry name" value="TRANSPORTER, PUTATIVE (AFU_ORTHOLOGUE AFUA_1G01812)-RELATED"/>
    <property type="match status" value="1"/>
</dbReference>
<evidence type="ECO:0000256" key="3">
    <source>
        <dbReference type="ARBA" id="ARBA00022692"/>
    </source>
</evidence>
<accession>A0A0D1CS33</accession>
<dbReference type="RefSeq" id="XP_011389075.1">
    <property type="nucleotide sequence ID" value="XM_011390773.1"/>
</dbReference>
<feature type="transmembrane region" description="Helical" evidence="6">
    <location>
        <begin position="332"/>
        <end position="351"/>
    </location>
</feature>
<dbReference type="EMBL" id="CM003145">
    <property type="protein sequence ID" value="KIS69368.1"/>
    <property type="molecule type" value="Genomic_DNA"/>
</dbReference>
<dbReference type="AlphaFoldDB" id="A0A0D1CS33"/>
<evidence type="ECO:0000256" key="2">
    <source>
        <dbReference type="ARBA" id="ARBA00022448"/>
    </source>
</evidence>
<name>A0A0D1CS33_MYCMD</name>
<dbReference type="eggNOG" id="KOG2533">
    <property type="taxonomic scope" value="Eukaryota"/>
</dbReference>
<dbReference type="Proteomes" id="UP000000561">
    <property type="component" value="Chromosome 6"/>
</dbReference>
<dbReference type="InParanoid" id="A0A0D1CS33"/>
<dbReference type="PROSITE" id="PS50850">
    <property type="entry name" value="MFS"/>
    <property type="match status" value="1"/>
</dbReference>
<dbReference type="FunFam" id="1.20.1250.20:FF:000013">
    <property type="entry name" value="MFS general substrate transporter"/>
    <property type="match status" value="1"/>
</dbReference>
<dbReference type="InterPro" id="IPR036259">
    <property type="entry name" value="MFS_trans_sf"/>
</dbReference>
<feature type="transmembrane region" description="Helical" evidence="6">
    <location>
        <begin position="128"/>
        <end position="147"/>
    </location>
</feature>
<keyword evidence="5 6" id="KW-0472">Membrane</keyword>
<dbReference type="InterPro" id="IPR020846">
    <property type="entry name" value="MFS_dom"/>
</dbReference>
<dbReference type="FunFam" id="1.20.1250.20:FF:000034">
    <property type="entry name" value="MFS general substrate transporter"/>
    <property type="match status" value="1"/>
</dbReference>
<feature type="transmembrane region" description="Helical" evidence="6">
    <location>
        <begin position="292"/>
        <end position="312"/>
    </location>
</feature>
<evidence type="ECO:0000256" key="6">
    <source>
        <dbReference type="SAM" id="Phobius"/>
    </source>
</evidence>
<evidence type="ECO:0000256" key="4">
    <source>
        <dbReference type="ARBA" id="ARBA00022989"/>
    </source>
</evidence>
<dbReference type="OMA" id="LWGICMT"/>
<evidence type="ECO:0000256" key="1">
    <source>
        <dbReference type="ARBA" id="ARBA00004141"/>
    </source>
</evidence>
<feature type="transmembrane region" description="Helical" evidence="6">
    <location>
        <begin position="153"/>
        <end position="178"/>
    </location>
</feature>
<keyword evidence="3 6" id="KW-0812">Transmembrane</keyword>
<protein>
    <recommendedName>
        <fullName evidence="7">Major facilitator superfamily (MFS) profile domain-containing protein</fullName>
    </recommendedName>
</protein>
<comment type="subcellular location">
    <subcellularLocation>
        <location evidence="1">Membrane</location>
        <topology evidence="1">Multi-pass membrane protein</topology>
    </subcellularLocation>
</comment>
<dbReference type="InterPro" id="IPR011701">
    <property type="entry name" value="MFS"/>
</dbReference>
<evidence type="ECO:0000259" key="7">
    <source>
        <dbReference type="PROSITE" id="PS50850"/>
    </source>
</evidence>
<dbReference type="VEuPathDB" id="FungiDB:UMAG_02704"/>